<dbReference type="EMBL" id="QQSY01000005">
    <property type="protein sequence ID" value="RDI97378.1"/>
    <property type="molecule type" value="Genomic_DNA"/>
</dbReference>
<keyword evidence="8" id="KW-0843">Virulence</keyword>
<keyword evidence="4" id="KW-0678">Repressor</keyword>
<dbReference type="CDD" id="cd00038">
    <property type="entry name" value="CAP_ED"/>
    <property type="match status" value="1"/>
</dbReference>
<evidence type="ECO:0000256" key="6">
    <source>
        <dbReference type="ARBA" id="ARBA00022636"/>
    </source>
</evidence>
<comment type="subunit">
    <text evidence="2">Homodimer.</text>
</comment>
<evidence type="ECO:0000256" key="1">
    <source>
        <dbReference type="ARBA" id="ARBA00004496"/>
    </source>
</evidence>
<evidence type="ECO:0000259" key="14">
    <source>
        <dbReference type="PROSITE" id="PS51063"/>
    </source>
</evidence>
<dbReference type="GO" id="GO:0005829">
    <property type="term" value="C:cytosol"/>
    <property type="evidence" value="ECO:0007669"/>
    <property type="project" value="TreeGrafter"/>
</dbReference>
<evidence type="ECO:0000313" key="15">
    <source>
        <dbReference type="EMBL" id="RDI97378.1"/>
    </source>
</evidence>
<dbReference type="InterPro" id="IPR018490">
    <property type="entry name" value="cNMP-bd_dom_sf"/>
</dbReference>
<keyword evidence="11" id="KW-0804">Transcription</keyword>
<dbReference type="GO" id="GO:0003700">
    <property type="term" value="F:DNA-binding transcription factor activity"/>
    <property type="evidence" value="ECO:0007669"/>
    <property type="project" value="TreeGrafter"/>
</dbReference>
<feature type="domain" description="HTH crp-type" evidence="14">
    <location>
        <begin position="167"/>
        <end position="240"/>
    </location>
</feature>
<organism evidence="15 16">
    <name type="scientific">Dyella solisilvae</name>
    <dbReference type="NCBI Taxonomy" id="1920168"/>
    <lineage>
        <taxon>Bacteria</taxon>
        <taxon>Pseudomonadati</taxon>
        <taxon>Pseudomonadota</taxon>
        <taxon>Gammaproteobacteria</taxon>
        <taxon>Lysobacterales</taxon>
        <taxon>Rhodanobacteraceae</taxon>
        <taxon>Dyella</taxon>
    </lineage>
</organism>
<reference evidence="15 16" key="1">
    <citation type="submission" date="2018-07" db="EMBL/GenBank/DDBJ databases">
        <title>Dyella solisilvae sp. nov., isolated from the pine and broad-leaved mixed forest soil.</title>
        <authorList>
            <person name="Gao Z."/>
            <person name="Qiu L."/>
        </authorList>
    </citation>
    <scope>NUCLEOTIDE SEQUENCE [LARGE SCALE GENOMIC DNA]</scope>
    <source>
        <strain evidence="15 16">DHG54</strain>
    </source>
</reference>
<evidence type="ECO:0000256" key="11">
    <source>
        <dbReference type="ARBA" id="ARBA00023163"/>
    </source>
</evidence>
<dbReference type="OrthoDB" id="7643467at2"/>
<keyword evidence="10" id="KW-0010">Activator</keyword>
<evidence type="ECO:0000256" key="7">
    <source>
        <dbReference type="ARBA" id="ARBA00023015"/>
    </source>
</evidence>
<dbReference type="Gene3D" id="1.10.10.10">
    <property type="entry name" value="Winged helix-like DNA-binding domain superfamily/Winged helix DNA-binding domain"/>
    <property type="match status" value="1"/>
</dbReference>
<comment type="caution">
    <text evidence="15">The sequence shown here is derived from an EMBL/GenBank/DDBJ whole genome shotgun (WGS) entry which is preliminary data.</text>
</comment>
<dbReference type="InterPro" id="IPR036390">
    <property type="entry name" value="WH_DNA-bd_sf"/>
</dbReference>
<dbReference type="Pfam" id="PF13545">
    <property type="entry name" value="HTH_Crp_2"/>
    <property type="match status" value="1"/>
</dbReference>
<dbReference type="RefSeq" id="WP_114826224.1">
    <property type="nucleotide sequence ID" value="NZ_QQSY01000005.1"/>
</dbReference>
<dbReference type="PROSITE" id="PS50042">
    <property type="entry name" value="CNMP_BINDING_3"/>
    <property type="match status" value="1"/>
</dbReference>
<dbReference type="PROSITE" id="PS51063">
    <property type="entry name" value="HTH_CRP_2"/>
    <property type="match status" value="1"/>
</dbReference>
<dbReference type="InterPro" id="IPR012318">
    <property type="entry name" value="HTH_CRP"/>
</dbReference>
<keyword evidence="7" id="KW-0805">Transcription regulation</keyword>
<dbReference type="GO" id="GO:0003677">
    <property type="term" value="F:DNA binding"/>
    <property type="evidence" value="ECO:0007669"/>
    <property type="project" value="UniProtKB-KW"/>
</dbReference>
<gene>
    <name evidence="15" type="ORF">DVT68_16615</name>
</gene>
<evidence type="ECO:0000256" key="10">
    <source>
        <dbReference type="ARBA" id="ARBA00023159"/>
    </source>
</evidence>
<dbReference type="InterPro" id="IPR050397">
    <property type="entry name" value="Env_Response_Regulators"/>
</dbReference>
<evidence type="ECO:0000256" key="9">
    <source>
        <dbReference type="ARBA" id="ARBA00023125"/>
    </source>
</evidence>
<dbReference type="PRINTS" id="PR00034">
    <property type="entry name" value="HTHCRP"/>
</dbReference>
<dbReference type="Gene3D" id="2.60.120.10">
    <property type="entry name" value="Jelly Rolls"/>
    <property type="match status" value="1"/>
</dbReference>
<keyword evidence="6" id="KW-0973">c-di-GMP</keyword>
<dbReference type="SMART" id="SM00100">
    <property type="entry name" value="cNMP"/>
    <property type="match status" value="1"/>
</dbReference>
<proteinExistence type="predicted"/>
<dbReference type="Proteomes" id="UP000254711">
    <property type="component" value="Unassembled WGS sequence"/>
</dbReference>
<accession>A0A370K446</accession>
<keyword evidence="9" id="KW-0238">DNA-binding</keyword>
<dbReference type="FunFam" id="1.10.10.10:FF:000028">
    <property type="entry name" value="Fumarate/nitrate reduction transcriptional regulator Fnr"/>
    <property type="match status" value="1"/>
</dbReference>
<comment type="subcellular location">
    <subcellularLocation>
        <location evidence="1">Cytoplasm</location>
    </subcellularLocation>
</comment>
<dbReference type="InterPro" id="IPR000595">
    <property type="entry name" value="cNMP-bd_dom"/>
</dbReference>
<name>A0A370K446_9GAMM</name>
<dbReference type="SMART" id="SM00419">
    <property type="entry name" value="HTH_CRP"/>
    <property type="match status" value="1"/>
</dbReference>
<dbReference type="PANTHER" id="PTHR24567:SF75">
    <property type="entry name" value="FUMARATE AND NITRATE REDUCTION REGULATORY PROTEIN"/>
    <property type="match status" value="1"/>
</dbReference>
<evidence type="ECO:0000256" key="2">
    <source>
        <dbReference type="ARBA" id="ARBA00011738"/>
    </source>
</evidence>
<evidence type="ECO:0000256" key="12">
    <source>
        <dbReference type="ARBA" id="ARBA00031697"/>
    </source>
</evidence>
<dbReference type="InterPro" id="IPR014710">
    <property type="entry name" value="RmlC-like_jellyroll"/>
</dbReference>
<evidence type="ECO:0000313" key="16">
    <source>
        <dbReference type="Proteomes" id="UP000254711"/>
    </source>
</evidence>
<evidence type="ECO:0000259" key="13">
    <source>
        <dbReference type="PROSITE" id="PS50042"/>
    </source>
</evidence>
<feature type="domain" description="Cyclic nucleotide-binding" evidence="13">
    <location>
        <begin position="36"/>
        <end position="111"/>
    </location>
</feature>
<protein>
    <recommendedName>
        <fullName evidence="3">CRP-like protein Clp</fullName>
    </recommendedName>
    <alternativeName>
        <fullName evidence="12">Catabolite activation-like protein</fullName>
    </alternativeName>
</protein>
<evidence type="ECO:0000256" key="3">
    <source>
        <dbReference type="ARBA" id="ARBA00020769"/>
    </source>
</evidence>
<dbReference type="InterPro" id="IPR036388">
    <property type="entry name" value="WH-like_DNA-bd_sf"/>
</dbReference>
<dbReference type="Pfam" id="PF00027">
    <property type="entry name" value="cNMP_binding"/>
    <property type="match status" value="1"/>
</dbReference>
<sequence>MPTTLSLVPKAPLPQPTLHSECSGTSDRCAFSHECLSTGYRRNELEALHGLVEHMQEHDEGKHLFRRGEPFRAIYAVRSGCVKTSIYSRDGREQVLGFYLPGEVVGLNAIYPDCYPCDAIALESTTFCRFSFPAMSRLAAEVPVVQNHLFRLLSRELGMASMLAGDHTADERVAAFLLDLGERQGRREHSTTVFHFPMSRSDMANYLRLAPETVSRVLSRFRDRGWVDITGRHARLRDPVALREVGAPLLQAAAAG</sequence>
<dbReference type="GO" id="GO:0003824">
    <property type="term" value="F:catalytic activity"/>
    <property type="evidence" value="ECO:0007669"/>
    <property type="project" value="UniProtKB-KW"/>
</dbReference>
<dbReference type="SUPFAM" id="SSF46785">
    <property type="entry name" value="Winged helix' DNA-binding domain"/>
    <property type="match status" value="1"/>
</dbReference>
<dbReference type="CDD" id="cd00092">
    <property type="entry name" value="HTH_CRP"/>
    <property type="match status" value="1"/>
</dbReference>
<keyword evidence="16" id="KW-1185">Reference proteome</keyword>
<keyword evidence="5" id="KW-0021">Allosteric enzyme</keyword>
<evidence type="ECO:0000256" key="8">
    <source>
        <dbReference type="ARBA" id="ARBA00023026"/>
    </source>
</evidence>
<dbReference type="SUPFAM" id="SSF51206">
    <property type="entry name" value="cAMP-binding domain-like"/>
    <property type="match status" value="1"/>
</dbReference>
<dbReference type="PANTHER" id="PTHR24567">
    <property type="entry name" value="CRP FAMILY TRANSCRIPTIONAL REGULATORY PROTEIN"/>
    <property type="match status" value="1"/>
</dbReference>
<dbReference type="AlphaFoldDB" id="A0A370K446"/>
<evidence type="ECO:0000256" key="5">
    <source>
        <dbReference type="ARBA" id="ARBA00022533"/>
    </source>
</evidence>
<evidence type="ECO:0000256" key="4">
    <source>
        <dbReference type="ARBA" id="ARBA00022491"/>
    </source>
</evidence>